<gene>
    <name evidence="2" type="ORF">TWF696_008572</name>
</gene>
<name>A0AAV9UHJ2_9PEZI</name>
<dbReference type="EMBL" id="JAVHNQ010000007">
    <property type="protein sequence ID" value="KAK6341500.1"/>
    <property type="molecule type" value="Genomic_DNA"/>
</dbReference>
<evidence type="ECO:0000313" key="3">
    <source>
        <dbReference type="Proteomes" id="UP001375240"/>
    </source>
</evidence>
<feature type="region of interest" description="Disordered" evidence="1">
    <location>
        <begin position="483"/>
        <end position="524"/>
    </location>
</feature>
<organism evidence="2 3">
    <name type="scientific">Orbilia brochopaga</name>
    <dbReference type="NCBI Taxonomy" id="3140254"/>
    <lineage>
        <taxon>Eukaryota</taxon>
        <taxon>Fungi</taxon>
        <taxon>Dikarya</taxon>
        <taxon>Ascomycota</taxon>
        <taxon>Pezizomycotina</taxon>
        <taxon>Orbiliomycetes</taxon>
        <taxon>Orbiliales</taxon>
        <taxon>Orbiliaceae</taxon>
        <taxon>Orbilia</taxon>
    </lineage>
</organism>
<feature type="region of interest" description="Disordered" evidence="1">
    <location>
        <begin position="411"/>
        <end position="441"/>
    </location>
</feature>
<feature type="compositionally biased region" description="Basic and acidic residues" evidence="1">
    <location>
        <begin position="558"/>
        <end position="569"/>
    </location>
</feature>
<feature type="compositionally biased region" description="Basic and acidic residues" evidence="1">
    <location>
        <begin position="427"/>
        <end position="440"/>
    </location>
</feature>
<reference evidence="2 3" key="1">
    <citation type="submission" date="2019-10" db="EMBL/GenBank/DDBJ databases">
        <authorList>
            <person name="Palmer J.M."/>
        </authorList>
    </citation>
    <scope>NUCLEOTIDE SEQUENCE [LARGE SCALE GENOMIC DNA]</scope>
    <source>
        <strain evidence="2 3">TWF696</strain>
    </source>
</reference>
<feature type="region of interest" description="Disordered" evidence="1">
    <location>
        <begin position="303"/>
        <end position="341"/>
    </location>
</feature>
<protein>
    <submittedName>
        <fullName evidence="2">Uncharacterized protein</fullName>
    </submittedName>
</protein>
<keyword evidence="3" id="KW-1185">Reference proteome</keyword>
<feature type="region of interest" description="Disordered" evidence="1">
    <location>
        <begin position="921"/>
        <end position="976"/>
    </location>
</feature>
<proteinExistence type="predicted"/>
<feature type="compositionally biased region" description="Low complexity" evidence="1">
    <location>
        <begin position="506"/>
        <end position="517"/>
    </location>
</feature>
<accession>A0AAV9UHJ2</accession>
<feature type="region of interest" description="Disordered" evidence="1">
    <location>
        <begin position="1109"/>
        <end position="1171"/>
    </location>
</feature>
<dbReference type="Proteomes" id="UP001375240">
    <property type="component" value="Unassembled WGS sequence"/>
</dbReference>
<feature type="region of interest" description="Disordered" evidence="1">
    <location>
        <begin position="542"/>
        <end position="569"/>
    </location>
</feature>
<feature type="compositionally biased region" description="Polar residues" evidence="1">
    <location>
        <begin position="771"/>
        <end position="784"/>
    </location>
</feature>
<feature type="compositionally biased region" description="Polar residues" evidence="1">
    <location>
        <begin position="966"/>
        <end position="976"/>
    </location>
</feature>
<comment type="caution">
    <text evidence="2">The sequence shown here is derived from an EMBL/GenBank/DDBJ whole genome shotgun (WGS) entry which is preliminary data.</text>
</comment>
<evidence type="ECO:0000256" key="1">
    <source>
        <dbReference type="SAM" id="MobiDB-lite"/>
    </source>
</evidence>
<feature type="compositionally biased region" description="Basic and acidic residues" evidence="1">
    <location>
        <begin position="317"/>
        <end position="327"/>
    </location>
</feature>
<feature type="region of interest" description="Disordered" evidence="1">
    <location>
        <begin position="768"/>
        <end position="795"/>
    </location>
</feature>
<evidence type="ECO:0000313" key="2">
    <source>
        <dbReference type="EMBL" id="KAK6341500.1"/>
    </source>
</evidence>
<dbReference type="AlphaFoldDB" id="A0AAV9UHJ2"/>
<sequence>MSRDVPRASFSFAKIDMRYQTAVPSGSAVGEGNLPEPRKRSSLGRCIGFVKKSIEKVARVAAPVAAPAAAAIKKVLRKTKTSKEEEQPAKEPEESRRFFGLLHFKQRVVGRKATERLGTRAADLGRGLEEQKTWGLPGADGRHQNPLHPDNGQGLPQGVHAAEGVKVQEWTKETSKMFSFDEGEAHRIAKEILGRMADEEAVPPQPAEWPMEASVEKREEAVDEYRLFQSLHKAQGLFGAKLDAATYYAARAAAKAQQQAAAAVEDDGDDDEKVAPVAVRPAGAVACGEEYFLPARLTVQVGRQQGADADEADDDDDKHPSAADKGKGRCSVPSTVSGGDGRASLLTVREALMHVHPQRGLGGRIRRQAQFRRMARLVRVPRAINVDELLGEIPTITSVDQLVRALLAHSEGVESEEEGRRKAKKQKKEERKPEKKEKAVRPVSVGLSEIWKYGEELRKKHGTVMQASVDEVGAVLGRFRMNHGRGKKAEKQREASGQQLPSARAPEPQQQQQGEGENSLHLTISNPDAVTMTVYEMLATEQEEKAGESSVMAAQKAAQEEAQKREDEKSRAADEALARFMAEAKMLRREEAEEKLAQYYQDVKLDHERAEELVDKLHGLHPADIFAPSALKGIVKRRSIEPAPTHAGEIERYLVPALAGDFQSPEGRRFLRIKYEVIQKSKMRQHALYLERMAARQAEQAEQDALEGRAPAAEVEAEVATPVAEQPKAPTPLRGMNLVPYDPEAGGYFLRLPSFNSHADKGKGVVRLSGGQKQVSRSDSQEAGASTALPDTAEKEMGVPPVMHQYSDADFAPEEDYFGESPGPTYSLGDEYGAGFDRPIVDLPPFDSLRYDRTSRSWEMREEDPAWQMLKEALCVEELHPEQIRNFNVFDFMMANYSSELDQEEIEEFVDRVSIFIPYDSDFGEPEGMEAEQSSSARDADAGSLSNVPTRTDSDYQESGLAPSFDPNTTRQSSLEESMYAPDGNELTDFQSHAPKLSESSFSHLTFDDAPGLSSRPGTSLFNPDLDDAQSSHPAGVSHESTGTVEDQYMNTISRDFLRQQAAIANQRITEDSIFERSTNITRRPKIRREIEERREAVLRAMAPREATPEIPLGSGLRSLNRGQPRVYTGRELRPLHAATPQSPTAWYRRSQGGESDGERRSSSSGGPSNN</sequence>